<evidence type="ECO:0000259" key="5">
    <source>
        <dbReference type="Pfam" id="PF00150"/>
    </source>
</evidence>
<evidence type="ECO:0000256" key="2">
    <source>
        <dbReference type="ARBA" id="ARBA00023295"/>
    </source>
</evidence>
<evidence type="ECO:0000256" key="1">
    <source>
        <dbReference type="ARBA" id="ARBA00022801"/>
    </source>
</evidence>
<evidence type="ECO:0000256" key="4">
    <source>
        <dbReference type="SAM" id="MobiDB-lite"/>
    </source>
</evidence>
<evidence type="ECO:0000313" key="6">
    <source>
        <dbReference type="EMBL" id="OMQ23829.1"/>
    </source>
</evidence>
<dbReference type="OrthoDB" id="9774262at2"/>
<organism evidence="6 7">
    <name type="scientific">Serratia oryzae</name>
    <dbReference type="NCBI Taxonomy" id="2034155"/>
    <lineage>
        <taxon>Bacteria</taxon>
        <taxon>Pseudomonadati</taxon>
        <taxon>Pseudomonadota</taxon>
        <taxon>Gammaproteobacteria</taxon>
        <taxon>Enterobacterales</taxon>
        <taxon>Yersiniaceae</taxon>
        <taxon>Serratia</taxon>
    </lineage>
</organism>
<keyword evidence="7" id="KW-1185">Reference proteome</keyword>
<dbReference type="Proteomes" id="UP000216021">
    <property type="component" value="Unassembled WGS sequence"/>
</dbReference>
<dbReference type="STRING" id="2034155.BMI79_10050"/>
<dbReference type="EMBL" id="MOXD01000004">
    <property type="protein sequence ID" value="OMQ23829.1"/>
    <property type="molecule type" value="Genomic_DNA"/>
</dbReference>
<evidence type="ECO:0000313" key="7">
    <source>
        <dbReference type="Proteomes" id="UP000216021"/>
    </source>
</evidence>
<dbReference type="SUPFAM" id="SSF51445">
    <property type="entry name" value="(Trans)glycosidases"/>
    <property type="match status" value="1"/>
</dbReference>
<dbReference type="GO" id="GO:0045493">
    <property type="term" value="P:xylan catabolic process"/>
    <property type="evidence" value="ECO:0007669"/>
    <property type="project" value="UniProtKB-KW"/>
</dbReference>
<reference evidence="6 7" key="1">
    <citation type="submission" date="2016-11" db="EMBL/GenBank/DDBJ databases">
        <title>Rahnella oryzae sp. nov., isolated from rice root.</title>
        <authorList>
            <person name="Zhang X.-X."/>
            <person name="Zhang J."/>
        </authorList>
    </citation>
    <scope>NUCLEOTIDE SEQUENCE [LARGE SCALE GENOMIC DNA]</scope>
    <source>
        <strain evidence="6 7">J11-6</strain>
    </source>
</reference>
<name>A0A1S8CMV1_9GAMM</name>
<evidence type="ECO:0000256" key="3">
    <source>
        <dbReference type="RuleBase" id="RU361153"/>
    </source>
</evidence>
<dbReference type="AlphaFoldDB" id="A0A1S8CMV1"/>
<keyword evidence="6" id="KW-0119">Carbohydrate metabolism</keyword>
<keyword evidence="6" id="KW-0858">Xylan degradation</keyword>
<dbReference type="Gene3D" id="3.20.20.80">
    <property type="entry name" value="Glycosidases"/>
    <property type="match status" value="1"/>
</dbReference>
<dbReference type="Pfam" id="PF00150">
    <property type="entry name" value="Cellulase"/>
    <property type="match status" value="1"/>
</dbReference>
<dbReference type="InterPro" id="IPR001547">
    <property type="entry name" value="Glyco_hydro_5"/>
</dbReference>
<keyword evidence="2 3" id="KW-0326">Glycosidase</keyword>
<keyword evidence="1 3" id="KW-0378">Hydrolase</keyword>
<dbReference type="InterPro" id="IPR017853">
    <property type="entry name" value="GH"/>
</dbReference>
<dbReference type="RefSeq" id="WP_076942037.1">
    <property type="nucleotide sequence ID" value="NZ_MOXD01000004.1"/>
</dbReference>
<comment type="similarity">
    <text evidence="3">Belongs to the glycosyl hydrolase 5 (cellulase A) family.</text>
</comment>
<accession>A0A1S8CMV1</accession>
<keyword evidence="6" id="KW-0624">Polysaccharide degradation</keyword>
<comment type="caution">
    <text evidence="6">The sequence shown here is derived from an EMBL/GenBank/DDBJ whole genome shotgun (WGS) entry which is preliminary data.</text>
</comment>
<feature type="region of interest" description="Disordered" evidence="4">
    <location>
        <begin position="115"/>
        <end position="137"/>
    </location>
</feature>
<gene>
    <name evidence="6" type="ORF">BMI79_10050</name>
</gene>
<dbReference type="GO" id="GO:0004553">
    <property type="term" value="F:hydrolase activity, hydrolyzing O-glycosyl compounds"/>
    <property type="evidence" value="ECO:0007669"/>
    <property type="project" value="InterPro"/>
</dbReference>
<sequence>MHQQWSKEQANDWYRQQGWMCGFNYLPRSAVNWTDIWQAETFNASIIDEELSWAAQVGYNTLRINLPFIVWQHDRIGLLSRIDTFLGIAEKQGIRVMLTLMDDCSFSGDEPYLGPQKAPIPGKHNSQAAASPGRDKVCDPSTWPEIEGYIRDIVRTFRNDKRIVVWDVYNEPGNRGTFATGITETLYHEKLEKFALELMVLAFGWAREENPTQPLTVGAWHLPLDEDQPDEEMFQHPIDQAALKLSDVVSFHAYIATSKMVRVLRYMEQFDRPIFCTEWLARHVGSNFEEQLPLMHACNVVPYQWGLVRGKTQTFMPWPVVLQKREDYAHLWFHDVFDEHGIPFRKAEVELVARLSKVGLHPRVG</sequence>
<proteinExistence type="inferred from homology"/>
<protein>
    <submittedName>
        <fullName evidence="6">1,4-beta-xylanase</fullName>
    </submittedName>
</protein>
<feature type="domain" description="Glycoside hydrolase family 5" evidence="5">
    <location>
        <begin position="52"/>
        <end position="285"/>
    </location>
</feature>